<dbReference type="GO" id="GO:0006281">
    <property type="term" value="P:DNA repair"/>
    <property type="evidence" value="ECO:0007669"/>
    <property type="project" value="InterPro"/>
</dbReference>
<dbReference type="AlphaFoldDB" id="A0A816ZUJ6"/>
<dbReference type="EMBL" id="CAJNRG010017537">
    <property type="protein sequence ID" value="CAF2233123.1"/>
    <property type="molecule type" value="Genomic_DNA"/>
</dbReference>
<name>A0A816ZUJ6_9BILA</name>
<dbReference type="SUPFAM" id="SSF56672">
    <property type="entry name" value="DNA/RNA polymerases"/>
    <property type="match status" value="1"/>
</dbReference>
<dbReference type="PROSITE" id="PS50173">
    <property type="entry name" value="UMUC"/>
    <property type="match status" value="1"/>
</dbReference>
<dbReference type="Gene3D" id="1.10.150.20">
    <property type="entry name" value="5' to 3' exonuclease, C-terminal subdomain"/>
    <property type="match status" value="1"/>
</dbReference>
<dbReference type="InterPro" id="IPR043128">
    <property type="entry name" value="Rev_trsase/Diguanyl_cyclase"/>
</dbReference>
<evidence type="ECO:0000313" key="5">
    <source>
        <dbReference type="EMBL" id="CAF2233123.1"/>
    </source>
</evidence>
<keyword evidence="3" id="KW-0548">Nucleotidyltransferase</keyword>
<reference evidence="5" key="1">
    <citation type="submission" date="2021-02" db="EMBL/GenBank/DDBJ databases">
        <authorList>
            <person name="Nowell W R."/>
        </authorList>
    </citation>
    <scope>NUCLEOTIDE SEQUENCE</scope>
</reference>
<protein>
    <recommendedName>
        <fullName evidence="4">UmuC domain-containing protein</fullName>
    </recommendedName>
</protein>
<keyword evidence="3" id="KW-0239">DNA-directed DNA polymerase</keyword>
<dbReference type="GO" id="GO:0005829">
    <property type="term" value="C:cytosol"/>
    <property type="evidence" value="ECO:0007669"/>
    <property type="project" value="TreeGrafter"/>
</dbReference>
<dbReference type="Pfam" id="PF11799">
    <property type="entry name" value="IMS_C"/>
    <property type="match status" value="1"/>
</dbReference>
<evidence type="ECO:0000256" key="2">
    <source>
        <dbReference type="ARBA" id="ARBA00022634"/>
    </source>
</evidence>
<keyword evidence="2" id="KW-0237">DNA synthesis</keyword>
<keyword evidence="1" id="KW-0515">Mutator protein</keyword>
<dbReference type="PANTHER" id="PTHR11076">
    <property type="entry name" value="DNA REPAIR POLYMERASE UMUC / TRANSFERASE FAMILY MEMBER"/>
    <property type="match status" value="1"/>
</dbReference>
<dbReference type="InterPro" id="IPR050116">
    <property type="entry name" value="DNA_polymerase-Y"/>
</dbReference>
<comment type="caution">
    <text evidence="5">The sequence shown here is derived from an EMBL/GenBank/DDBJ whole genome shotgun (WGS) entry which is preliminary data.</text>
</comment>
<dbReference type="Pfam" id="PF21999">
    <property type="entry name" value="IMS_HHH_1"/>
    <property type="match status" value="1"/>
</dbReference>
<evidence type="ECO:0000259" key="4">
    <source>
        <dbReference type="PROSITE" id="PS50173"/>
    </source>
</evidence>
<organism evidence="5 6">
    <name type="scientific">Rotaria magnacalcarata</name>
    <dbReference type="NCBI Taxonomy" id="392030"/>
    <lineage>
        <taxon>Eukaryota</taxon>
        <taxon>Metazoa</taxon>
        <taxon>Spiralia</taxon>
        <taxon>Gnathifera</taxon>
        <taxon>Rotifera</taxon>
        <taxon>Eurotatoria</taxon>
        <taxon>Bdelloidea</taxon>
        <taxon>Philodinida</taxon>
        <taxon>Philodinidae</taxon>
        <taxon>Rotaria</taxon>
    </lineage>
</organism>
<feature type="domain" description="UmuC" evidence="4">
    <location>
        <begin position="32"/>
        <end position="118"/>
    </location>
</feature>
<sequence>MLEEAKGLNWLYFDLNSYFATIEQQVDHQVRSIDEGAGRLTGKYQQEEEAIYLAKAIKQAIRQNVGDYITCSIGIAPSMYIAKIAAEMQKPDGLSIIKAEDIPTKLFTLSLRDIPGIGHRILKKLNSANIDTIEKLYSCSSGQLQTIWGSVYGKKCWYLLRGFELSEYAVKNRVIGHSSILAPEMRSVRTARDIAVELMMKASKRIREKELYSTSIGLYLRTTDKLIYKSYTKISASNGNSTILKQLLIVLERLIAQHKVDSFHQVAISLSGLTDKPRQLTFDDWVL</sequence>
<gene>
    <name evidence="5" type="ORF">XDN619_LOCUS34437</name>
</gene>
<dbReference type="GO" id="GO:0003887">
    <property type="term" value="F:DNA-directed DNA polymerase activity"/>
    <property type="evidence" value="ECO:0007669"/>
    <property type="project" value="InterPro"/>
</dbReference>
<dbReference type="Gene3D" id="3.30.70.270">
    <property type="match status" value="1"/>
</dbReference>
<keyword evidence="3" id="KW-0808">Transferase</keyword>
<dbReference type="Proteomes" id="UP000663887">
    <property type="component" value="Unassembled WGS sequence"/>
</dbReference>
<dbReference type="InterPro" id="IPR001126">
    <property type="entry name" value="UmuC"/>
</dbReference>
<dbReference type="GO" id="GO:0042276">
    <property type="term" value="P:error-prone translesion synthesis"/>
    <property type="evidence" value="ECO:0007669"/>
    <property type="project" value="TreeGrafter"/>
</dbReference>
<dbReference type="Pfam" id="PF00817">
    <property type="entry name" value="IMS"/>
    <property type="match status" value="1"/>
</dbReference>
<accession>A0A816ZUJ6</accession>
<evidence type="ECO:0000313" key="6">
    <source>
        <dbReference type="Proteomes" id="UP000663887"/>
    </source>
</evidence>
<dbReference type="PANTHER" id="PTHR11076:SF33">
    <property type="entry name" value="DNA POLYMERASE KAPPA"/>
    <property type="match status" value="1"/>
</dbReference>
<dbReference type="InterPro" id="IPR017961">
    <property type="entry name" value="DNA_pol_Y-fam_little_finger"/>
</dbReference>
<dbReference type="InterPro" id="IPR053848">
    <property type="entry name" value="IMS_HHH_1"/>
</dbReference>
<evidence type="ECO:0000256" key="1">
    <source>
        <dbReference type="ARBA" id="ARBA00022457"/>
    </source>
</evidence>
<proteinExistence type="predicted"/>
<dbReference type="GO" id="GO:0003684">
    <property type="term" value="F:damaged DNA binding"/>
    <property type="evidence" value="ECO:0007669"/>
    <property type="project" value="InterPro"/>
</dbReference>
<evidence type="ECO:0000256" key="3">
    <source>
        <dbReference type="ARBA" id="ARBA00022932"/>
    </source>
</evidence>
<dbReference type="InterPro" id="IPR043502">
    <property type="entry name" value="DNA/RNA_pol_sf"/>
</dbReference>